<protein>
    <recommendedName>
        <fullName evidence="1">Apoptosis regulator Bcl-2 homolog</fullName>
    </recommendedName>
</protein>
<proteinExistence type="predicted"/>
<keyword evidence="3" id="KW-1081">Inhibition of host apoptosis by viral BCL2-like protein</keyword>
<keyword evidence="4" id="KW-1119">Modulation of host cell apoptosis by virus</keyword>
<dbReference type="Gene3D" id="1.10.437.10">
    <property type="entry name" value="Blc2-like"/>
    <property type="match status" value="1"/>
</dbReference>
<accession>A0A1V0QG20</accession>
<dbReference type="PROSITE" id="PS50062">
    <property type="entry name" value="BCL2_FAMILY"/>
    <property type="match status" value="1"/>
</dbReference>
<keyword evidence="5" id="KW-1133">Transmembrane helix</keyword>
<evidence type="ECO:0000259" key="6">
    <source>
        <dbReference type="Pfam" id="PF00452"/>
    </source>
</evidence>
<evidence type="ECO:0000256" key="2">
    <source>
        <dbReference type="ARBA" id="ARBA00022581"/>
    </source>
</evidence>
<keyword evidence="5" id="KW-0472">Membrane</keyword>
<feature type="domain" description="Bcl-2 Bcl-2 homology region 1-3" evidence="6">
    <location>
        <begin position="47"/>
        <end position="138"/>
    </location>
</feature>
<dbReference type="Pfam" id="PF00452">
    <property type="entry name" value="Bcl-2"/>
    <property type="match status" value="1"/>
</dbReference>
<dbReference type="GO" id="GO:0033668">
    <property type="term" value="P:symbiont-mediated suppression of host apoptosis"/>
    <property type="evidence" value="ECO:0007669"/>
    <property type="project" value="UniProtKB-KW"/>
</dbReference>
<dbReference type="Proteomes" id="UP000319767">
    <property type="component" value="Segment"/>
</dbReference>
<feature type="transmembrane region" description="Helical" evidence="5">
    <location>
        <begin position="157"/>
        <end position="176"/>
    </location>
</feature>
<dbReference type="SUPFAM" id="SSF56854">
    <property type="entry name" value="Bcl-2 inhibitors of programmed cell death"/>
    <property type="match status" value="1"/>
</dbReference>
<dbReference type="EMBL" id="KX857215">
    <property type="protein sequence ID" value="ARE67275.1"/>
    <property type="molecule type" value="Genomic_DNA"/>
</dbReference>
<keyword evidence="5" id="KW-0812">Transmembrane</keyword>
<evidence type="ECO:0000256" key="3">
    <source>
        <dbReference type="ARBA" id="ARBA00023189"/>
    </source>
</evidence>
<evidence type="ECO:0000256" key="4">
    <source>
        <dbReference type="ARBA" id="ARBA00023323"/>
    </source>
</evidence>
<name>A0A1V0QG20_CNPV</name>
<sequence>MDPSVKKDEIYYTILNIIQNYFIEYCTGKNRNFHVEDENTYIIVKNMCDIILRDNIVEFRKDIDRCSDIENEIPEIVYDTIHDKITWGRVISIIAFGAYVTKVFKEKGRDNVVDLMPDIITESLLSRCRSWLSDQNCWDGLKAYVYNNKKFYYVTRYFRAAAFIITSLAVINLFFVESHN</sequence>
<dbReference type="InterPro" id="IPR002475">
    <property type="entry name" value="Bcl2-like"/>
</dbReference>
<reference evidence="7" key="1">
    <citation type="journal article" date="2017" name="BMC Genomics">
        <title>Genomic characterization of two novel pathogenic avipoxviruses isolated from pacific shearwaters (Ardenna spp.).</title>
        <authorList>
            <person name="Sarker S."/>
            <person name="Das S."/>
            <person name="Lavers J.L."/>
            <person name="Hutton I."/>
            <person name="Helbig K."/>
            <person name="Imbery J."/>
            <person name="Upton C."/>
            <person name="Raidal S.R."/>
        </authorList>
    </citation>
    <scope>NUCLEOTIDE SEQUENCE [LARGE SCALE GENOMIC DNA]</scope>
    <source>
        <strain evidence="7">SWPV-2</strain>
    </source>
</reference>
<dbReference type="InterPro" id="IPR046371">
    <property type="entry name" value="Bcl-2_BH1-3"/>
</dbReference>
<dbReference type="InterPro" id="IPR036834">
    <property type="entry name" value="Bcl-2-like_sf"/>
</dbReference>
<evidence type="ECO:0000256" key="5">
    <source>
        <dbReference type="SAM" id="Phobius"/>
    </source>
</evidence>
<organism evidence="7">
    <name type="scientific">Shearwaterpox virus</name>
    <dbReference type="NCBI Taxonomy" id="1974596"/>
    <lineage>
        <taxon>Viruses</taxon>
        <taxon>Varidnaviria</taxon>
        <taxon>Bamfordvirae</taxon>
        <taxon>Nucleocytoviricota</taxon>
        <taxon>Pokkesviricetes</taxon>
        <taxon>Chitovirales</taxon>
        <taxon>Poxviridae</taxon>
        <taxon>Chordopoxvirinae</taxon>
        <taxon>Avipoxvirus</taxon>
        <taxon>Avipoxvirus canarypox</taxon>
        <taxon>Canarypox virus</taxon>
    </lineage>
</organism>
<gene>
    <name evidence="7" type="primary">SWPV2-054</name>
</gene>
<evidence type="ECO:0000313" key="7">
    <source>
        <dbReference type="EMBL" id="ARE67275.1"/>
    </source>
</evidence>
<keyword evidence="2" id="KW-0945">Host-virus interaction</keyword>
<evidence type="ECO:0000256" key="1">
    <source>
        <dbReference type="ARBA" id="ARBA00017638"/>
    </source>
</evidence>